<dbReference type="RefSeq" id="WP_169663659.1">
    <property type="nucleotide sequence ID" value="NZ_CP076133.1"/>
</dbReference>
<dbReference type="KEGG" id="fya:KMW28_25090"/>
<dbReference type="PANTHER" id="PTHR37841">
    <property type="entry name" value="GLR2918 PROTEIN"/>
    <property type="match status" value="1"/>
</dbReference>
<organism evidence="1 2">
    <name type="scientific">Flammeovirga yaeyamensis</name>
    <dbReference type="NCBI Taxonomy" id="367791"/>
    <lineage>
        <taxon>Bacteria</taxon>
        <taxon>Pseudomonadati</taxon>
        <taxon>Bacteroidota</taxon>
        <taxon>Cytophagia</taxon>
        <taxon>Cytophagales</taxon>
        <taxon>Flammeovirgaceae</taxon>
        <taxon>Flammeovirga</taxon>
    </lineage>
</organism>
<accession>A0AAX1N9F2</accession>
<dbReference type="AlphaFoldDB" id="A0AAX1N9F2"/>
<gene>
    <name evidence="1" type="ORF">KMW28_25090</name>
</gene>
<dbReference type="InterPro" id="IPR032774">
    <property type="entry name" value="WG_beta_rep"/>
</dbReference>
<protein>
    <submittedName>
        <fullName evidence="1">WG repeat-containing protein</fullName>
    </submittedName>
</protein>
<evidence type="ECO:0000313" key="2">
    <source>
        <dbReference type="Proteomes" id="UP000678679"/>
    </source>
</evidence>
<dbReference type="Proteomes" id="UP000678679">
    <property type="component" value="Chromosome 2"/>
</dbReference>
<dbReference type="EMBL" id="CP076133">
    <property type="protein sequence ID" value="QWG04170.1"/>
    <property type="molecule type" value="Genomic_DNA"/>
</dbReference>
<dbReference type="Pfam" id="PF14903">
    <property type="entry name" value="WG_beta_rep"/>
    <property type="match status" value="4"/>
</dbReference>
<name>A0AAX1N9F2_9BACT</name>
<keyword evidence="2" id="KW-1185">Reference proteome</keyword>
<reference evidence="1 2" key="1">
    <citation type="submission" date="2021-05" db="EMBL/GenBank/DDBJ databases">
        <title>Comparative genomic studies on the polysaccharide-degrading batcterial strains of the Flammeovirga genus.</title>
        <authorList>
            <person name="Zewei F."/>
            <person name="Zheng Z."/>
            <person name="Yu L."/>
            <person name="Ruyue G."/>
            <person name="Yanhong M."/>
            <person name="Yuanyuan C."/>
            <person name="Jingyan G."/>
            <person name="Wenjun H."/>
        </authorList>
    </citation>
    <scope>NUCLEOTIDE SEQUENCE [LARGE SCALE GENOMIC DNA]</scope>
    <source>
        <strain evidence="1 2">NBRC:100898</strain>
    </source>
</reference>
<dbReference type="PANTHER" id="PTHR37841:SF1">
    <property type="entry name" value="DUF3298 DOMAIN-CONTAINING PROTEIN"/>
    <property type="match status" value="1"/>
</dbReference>
<evidence type="ECO:0000313" key="1">
    <source>
        <dbReference type="EMBL" id="QWG04170.1"/>
    </source>
</evidence>
<sequence>MSSQLITYTILLVYIFLSSCAVNKTTTAENEPKSNLLSDYKIDEDLLIPYQKDEKWGFMNIHKQIIIPANYDHIKVPFDHGVAVLKKYNEEDDNYYYGLIDREGNEIHPFKYFDIEKFNKNGFAKIMAFEEKYTLSGLTDRKGNLVFPTKYVNIVYDETHDLYITSIFKNKTGIYTIAGLMNIDQEWILEPKYRDIKPIKNTDLFIAYNNGKYGIIDIKGNVLLDIIHEKIKLCKNENYLFAVKEGKKAFFDLQLNQITPFKYKDKNDLNSFHGQYAIVETLDDDRTIIINTKGEFVYDLTKYNYIGLSIQDGDYLVISTKELPKEYEHYYIRDSKGLLKISTKELIIDPFDYKYEYLTIHNQTPLLYSAAPLFNEKKSKLFDRELIDESGNILVSGNYKKFRKIYGLPDYIEMTLIENDIEKVELFNFRTKKILMEFEQKELGRFLNNGYNNLEFLTLINLIENGTKWKDRLYGIVSSDGQIIIEPKYKSMDTNFFPLYNFWEKGLFGARYDNEYFMVDLNGNEYKLDEN</sequence>
<proteinExistence type="predicted"/>